<dbReference type="Pfam" id="PF00005">
    <property type="entry name" value="ABC_tran"/>
    <property type="match status" value="1"/>
</dbReference>
<dbReference type="FunFam" id="3.40.50.300:FF:000218">
    <property type="entry name" value="Multidrug ABC transporter ATP-binding protein"/>
    <property type="match status" value="1"/>
</dbReference>
<feature type="transmembrane region" description="Helical" evidence="7">
    <location>
        <begin position="72"/>
        <end position="93"/>
    </location>
</feature>
<dbReference type="InterPro" id="IPR027417">
    <property type="entry name" value="P-loop_NTPase"/>
</dbReference>
<feature type="transmembrane region" description="Helical" evidence="7">
    <location>
        <begin position="150"/>
        <end position="167"/>
    </location>
</feature>
<dbReference type="Pfam" id="PF00664">
    <property type="entry name" value="ABC_membrane"/>
    <property type="match status" value="1"/>
</dbReference>
<evidence type="ECO:0000256" key="5">
    <source>
        <dbReference type="ARBA" id="ARBA00022989"/>
    </source>
</evidence>
<keyword evidence="4 10" id="KW-0067">ATP-binding</keyword>
<evidence type="ECO:0000313" key="10">
    <source>
        <dbReference type="EMBL" id="NQV65211.1"/>
    </source>
</evidence>
<dbReference type="PANTHER" id="PTHR43394:SF1">
    <property type="entry name" value="ATP-BINDING CASSETTE SUB-FAMILY B MEMBER 10, MITOCHONDRIAL"/>
    <property type="match status" value="1"/>
</dbReference>
<dbReference type="PROSITE" id="PS00211">
    <property type="entry name" value="ABC_TRANSPORTER_1"/>
    <property type="match status" value="1"/>
</dbReference>
<name>A0A972VXA8_9GAMM</name>
<dbReference type="GO" id="GO:0016887">
    <property type="term" value="F:ATP hydrolysis activity"/>
    <property type="evidence" value="ECO:0007669"/>
    <property type="project" value="InterPro"/>
</dbReference>
<dbReference type="GO" id="GO:0005886">
    <property type="term" value="C:plasma membrane"/>
    <property type="evidence" value="ECO:0007669"/>
    <property type="project" value="UniProtKB-SubCell"/>
</dbReference>
<protein>
    <submittedName>
        <fullName evidence="10">ATP-binding cassette domain-containing protein</fullName>
    </submittedName>
</protein>
<evidence type="ECO:0000256" key="4">
    <source>
        <dbReference type="ARBA" id="ARBA00022840"/>
    </source>
</evidence>
<feature type="non-terminal residue" evidence="10">
    <location>
        <position position="559"/>
    </location>
</feature>
<evidence type="ECO:0000256" key="3">
    <source>
        <dbReference type="ARBA" id="ARBA00022741"/>
    </source>
</evidence>
<evidence type="ECO:0000256" key="2">
    <source>
        <dbReference type="ARBA" id="ARBA00022692"/>
    </source>
</evidence>
<dbReference type="PROSITE" id="PS50929">
    <property type="entry name" value="ABC_TM1F"/>
    <property type="match status" value="1"/>
</dbReference>
<dbReference type="Proteomes" id="UP000754644">
    <property type="component" value="Unassembled WGS sequence"/>
</dbReference>
<dbReference type="InterPro" id="IPR039421">
    <property type="entry name" value="Type_1_exporter"/>
</dbReference>
<evidence type="ECO:0000313" key="11">
    <source>
        <dbReference type="Proteomes" id="UP000754644"/>
    </source>
</evidence>
<dbReference type="InterPro" id="IPR036640">
    <property type="entry name" value="ABC1_TM_sf"/>
</dbReference>
<dbReference type="GO" id="GO:0090374">
    <property type="term" value="P:oligopeptide export from mitochondrion"/>
    <property type="evidence" value="ECO:0007669"/>
    <property type="project" value="TreeGrafter"/>
</dbReference>
<dbReference type="Gene3D" id="3.40.50.300">
    <property type="entry name" value="P-loop containing nucleotide triphosphate hydrolases"/>
    <property type="match status" value="1"/>
</dbReference>
<comment type="subcellular location">
    <subcellularLocation>
        <location evidence="1">Cell membrane</location>
        <topology evidence="1">Multi-pass membrane protein</topology>
    </subcellularLocation>
</comment>
<dbReference type="InterPro" id="IPR003593">
    <property type="entry name" value="AAA+_ATPase"/>
</dbReference>
<dbReference type="CDD" id="cd18575">
    <property type="entry name" value="ABC_6TM_bac_exporter_ABCB8_10_like"/>
    <property type="match status" value="1"/>
</dbReference>
<evidence type="ECO:0000259" key="9">
    <source>
        <dbReference type="PROSITE" id="PS50929"/>
    </source>
</evidence>
<feature type="transmembrane region" description="Helical" evidence="7">
    <location>
        <begin position="292"/>
        <end position="310"/>
    </location>
</feature>
<sequence length="559" mass="60438">MTDLSPVPQKRVKTLRPLSMLVPFIAPYKGTLLLAMIALLVSSAALLAMPVAVRNVIDHGFSAADAENVDRYFFVLLLFALIIGFFGAARAYFVNWLGERVVADLRDQVFRHVIRMDPTFFEVTRVGEVLSRLTADTTLIQSISGVGISIVLRSSIQFIGALALLAYTNVQLMGLLVVVLPLVIVPILLIGRWVRRLSKDTQDRVADASGHAEEILNAVEIVQAFTAEELESQRFGGAVESSFRVAIRRIRVRALLTTVATSGVFGALIFVLWVGAKAVLDGELSGGELGQFVLYAIFVGASAAALSEFWGEVQRASGAMERIAELLQVVPAIQSPSEPLILPAVIDGRVSFEAVDFSYPSRPSELALNGFNLTIAAGENIAFVGPSGAGKSTLFQLLLRFYNTGAGRILIDDIDIALADPEAIRRCLGIVPQETTIFGATAAENIRFGKPGASMEEIRAAARAASADEFIDKLPQGYDTFLGEKGARLSGGQKQRIAIARAVLRDPKILLLDEATSALDAESERLVQTALERLQQNRTTMVIAHRLATVLKADRIVVL</sequence>
<dbReference type="GO" id="GO:0015421">
    <property type="term" value="F:ABC-type oligopeptide transporter activity"/>
    <property type="evidence" value="ECO:0007669"/>
    <property type="project" value="TreeGrafter"/>
</dbReference>
<reference evidence="10" key="1">
    <citation type="submission" date="2020-05" db="EMBL/GenBank/DDBJ databases">
        <title>Sulfur intermediates as new biogeochemical hubs in an aquatic model microbial ecosystem.</title>
        <authorList>
            <person name="Vigneron A."/>
        </authorList>
    </citation>
    <scope>NUCLEOTIDE SEQUENCE</scope>
    <source>
        <strain evidence="10">Bin.250</strain>
    </source>
</reference>
<feature type="domain" description="ABC transporter" evidence="8">
    <location>
        <begin position="350"/>
        <end position="559"/>
    </location>
</feature>
<dbReference type="SUPFAM" id="SSF52540">
    <property type="entry name" value="P-loop containing nucleoside triphosphate hydrolases"/>
    <property type="match status" value="1"/>
</dbReference>
<dbReference type="PANTHER" id="PTHR43394">
    <property type="entry name" value="ATP-DEPENDENT PERMEASE MDL1, MITOCHONDRIAL"/>
    <property type="match status" value="1"/>
</dbReference>
<keyword evidence="5 7" id="KW-1133">Transmembrane helix</keyword>
<dbReference type="Gene3D" id="1.20.1560.10">
    <property type="entry name" value="ABC transporter type 1, transmembrane domain"/>
    <property type="match status" value="1"/>
</dbReference>
<dbReference type="SMART" id="SM00382">
    <property type="entry name" value="AAA"/>
    <property type="match status" value="1"/>
</dbReference>
<dbReference type="InterPro" id="IPR003439">
    <property type="entry name" value="ABC_transporter-like_ATP-bd"/>
</dbReference>
<keyword evidence="3" id="KW-0547">Nucleotide-binding</keyword>
<dbReference type="InterPro" id="IPR011527">
    <property type="entry name" value="ABC1_TM_dom"/>
</dbReference>
<evidence type="ECO:0000256" key="6">
    <source>
        <dbReference type="ARBA" id="ARBA00023136"/>
    </source>
</evidence>
<dbReference type="AlphaFoldDB" id="A0A972VXA8"/>
<dbReference type="InterPro" id="IPR017871">
    <property type="entry name" value="ABC_transporter-like_CS"/>
</dbReference>
<keyword evidence="6 7" id="KW-0472">Membrane</keyword>
<dbReference type="PROSITE" id="PS50893">
    <property type="entry name" value="ABC_TRANSPORTER_2"/>
    <property type="match status" value="1"/>
</dbReference>
<proteinExistence type="predicted"/>
<keyword evidence="2 7" id="KW-0812">Transmembrane</keyword>
<accession>A0A972VXA8</accession>
<evidence type="ECO:0000259" key="8">
    <source>
        <dbReference type="PROSITE" id="PS50893"/>
    </source>
</evidence>
<feature type="transmembrane region" description="Helical" evidence="7">
    <location>
        <begin position="254"/>
        <end position="280"/>
    </location>
</feature>
<feature type="domain" description="ABC transmembrane type-1" evidence="9">
    <location>
        <begin position="33"/>
        <end position="315"/>
    </location>
</feature>
<dbReference type="EMBL" id="JABMOJ010000284">
    <property type="protein sequence ID" value="NQV65211.1"/>
    <property type="molecule type" value="Genomic_DNA"/>
</dbReference>
<gene>
    <name evidence="10" type="ORF">HQ497_07590</name>
</gene>
<evidence type="ECO:0000256" key="1">
    <source>
        <dbReference type="ARBA" id="ARBA00004651"/>
    </source>
</evidence>
<evidence type="ECO:0000256" key="7">
    <source>
        <dbReference type="SAM" id="Phobius"/>
    </source>
</evidence>
<feature type="transmembrane region" description="Helical" evidence="7">
    <location>
        <begin position="173"/>
        <end position="194"/>
    </location>
</feature>
<dbReference type="SUPFAM" id="SSF90123">
    <property type="entry name" value="ABC transporter transmembrane region"/>
    <property type="match status" value="1"/>
</dbReference>
<dbReference type="GO" id="GO:0005524">
    <property type="term" value="F:ATP binding"/>
    <property type="evidence" value="ECO:0007669"/>
    <property type="project" value="UniProtKB-KW"/>
</dbReference>
<organism evidence="10 11">
    <name type="scientific">SAR86 cluster bacterium</name>
    <dbReference type="NCBI Taxonomy" id="2030880"/>
    <lineage>
        <taxon>Bacteria</taxon>
        <taxon>Pseudomonadati</taxon>
        <taxon>Pseudomonadota</taxon>
        <taxon>Gammaproteobacteria</taxon>
        <taxon>SAR86 cluster</taxon>
    </lineage>
</organism>
<comment type="caution">
    <text evidence="10">The sequence shown here is derived from an EMBL/GenBank/DDBJ whole genome shotgun (WGS) entry which is preliminary data.</text>
</comment>